<evidence type="ECO:0000313" key="2">
    <source>
        <dbReference type="EMBL" id="KAL1262211.1"/>
    </source>
</evidence>
<dbReference type="EMBL" id="JAYMGO010000014">
    <property type="protein sequence ID" value="KAL1262211.1"/>
    <property type="molecule type" value="Genomic_DNA"/>
</dbReference>
<feature type="compositionally biased region" description="Acidic residues" evidence="1">
    <location>
        <begin position="18"/>
        <end position="27"/>
    </location>
</feature>
<name>A0ABR3MD22_9TELE</name>
<comment type="caution">
    <text evidence="2">The sequence shown here is derived from an EMBL/GenBank/DDBJ whole genome shotgun (WGS) entry which is preliminary data.</text>
</comment>
<proteinExistence type="predicted"/>
<dbReference type="PANTHER" id="PTHR31134:SF1">
    <property type="entry name" value="TRANSMEMBRANE PROTEIN 128"/>
    <property type="match status" value="1"/>
</dbReference>
<accession>A0ABR3MD22</accession>
<dbReference type="Pfam" id="PF20479">
    <property type="entry name" value="TMEM128"/>
    <property type="match status" value="1"/>
</dbReference>
<sequence>MAEISEFMNVRRRFKTNEEEEQEDDEQSSGPDEAVDVTPSARINRHSVFWILASVSLTYYLDFFSVVLNHSDIHSWWFCVGVSGRSCRHHRSLHRRVLQLEHRSVARLVILHSSDSVHSVHGCGDAHLTAGLKLTLTESRPESQRVCNEAEGSR</sequence>
<evidence type="ECO:0000313" key="3">
    <source>
        <dbReference type="Proteomes" id="UP001558613"/>
    </source>
</evidence>
<feature type="region of interest" description="Disordered" evidence="1">
    <location>
        <begin position="1"/>
        <end position="36"/>
    </location>
</feature>
<protein>
    <submittedName>
        <fullName evidence="2">Uncharacterized protein</fullName>
    </submittedName>
</protein>
<reference evidence="2 3" key="1">
    <citation type="submission" date="2023-09" db="EMBL/GenBank/DDBJ databases">
        <authorList>
            <person name="Wang M."/>
        </authorList>
    </citation>
    <scope>NUCLEOTIDE SEQUENCE [LARGE SCALE GENOMIC DNA]</scope>
    <source>
        <strain evidence="2">GT-2023</strain>
        <tissue evidence="2">Liver</tissue>
    </source>
</reference>
<dbReference type="Proteomes" id="UP001558613">
    <property type="component" value="Unassembled WGS sequence"/>
</dbReference>
<gene>
    <name evidence="2" type="ORF">QQF64_007476</name>
</gene>
<keyword evidence="3" id="KW-1185">Reference proteome</keyword>
<dbReference type="PANTHER" id="PTHR31134">
    <property type="entry name" value="TRANSMEMBRANE PROTEIN 128"/>
    <property type="match status" value="1"/>
</dbReference>
<organism evidence="2 3">
    <name type="scientific">Cirrhinus molitorella</name>
    <name type="common">mud carp</name>
    <dbReference type="NCBI Taxonomy" id="172907"/>
    <lineage>
        <taxon>Eukaryota</taxon>
        <taxon>Metazoa</taxon>
        <taxon>Chordata</taxon>
        <taxon>Craniata</taxon>
        <taxon>Vertebrata</taxon>
        <taxon>Euteleostomi</taxon>
        <taxon>Actinopterygii</taxon>
        <taxon>Neopterygii</taxon>
        <taxon>Teleostei</taxon>
        <taxon>Ostariophysi</taxon>
        <taxon>Cypriniformes</taxon>
        <taxon>Cyprinidae</taxon>
        <taxon>Labeoninae</taxon>
        <taxon>Labeonini</taxon>
        <taxon>Cirrhinus</taxon>
    </lineage>
</organism>
<dbReference type="InterPro" id="IPR033579">
    <property type="entry name" value="TMEM128"/>
</dbReference>
<evidence type="ECO:0000256" key="1">
    <source>
        <dbReference type="SAM" id="MobiDB-lite"/>
    </source>
</evidence>